<proteinExistence type="predicted"/>
<accession>A0A5N1J5F2</accession>
<dbReference type="AlphaFoldDB" id="A0A5N1J5F2"/>
<gene>
    <name evidence="2" type="ORF">F0P94_02245</name>
</gene>
<evidence type="ECO:0000256" key="1">
    <source>
        <dbReference type="SAM" id="SignalP"/>
    </source>
</evidence>
<comment type="caution">
    <text evidence="2">The sequence shown here is derived from an EMBL/GenBank/DDBJ whole genome shotgun (WGS) entry which is preliminary data.</text>
</comment>
<feature type="chain" id="PRO_5024872981" evidence="1">
    <location>
        <begin position="23"/>
        <end position="135"/>
    </location>
</feature>
<name>A0A5N1J5F2_9BACT</name>
<dbReference type="EMBL" id="VTWT01000001">
    <property type="protein sequence ID" value="KAA9345924.1"/>
    <property type="molecule type" value="Genomic_DNA"/>
</dbReference>
<keyword evidence="3" id="KW-1185">Reference proteome</keyword>
<reference evidence="2 3" key="1">
    <citation type="submission" date="2019-09" db="EMBL/GenBank/DDBJ databases">
        <title>Genome sequence of Adhaeribacter sp. M2.</title>
        <authorList>
            <person name="Srinivasan S."/>
        </authorList>
    </citation>
    <scope>NUCLEOTIDE SEQUENCE [LARGE SCALE GENOMIC DNA]</scope>
    <source>
        <strain evidence="2 3">M2</strain>
    </source>
</reference>
<organism evidence="2 3">
    <name type="scientific">Adhaeribacter soli</name>
    <dbReference type="NCBI Taxonomy" id="2607655"/>
    <lineage>
        <taxon>Bacteria</taxon>
        <taxon>Pseudomonadati</taxon>
        <taxon>Bacteroidota</taxon>
        <taxon>Cytophagia</taxon>
        <taxon>Cytophagales</taxon>
        <taxon>Hymenobacteraceae</taxon>
        <taxon>Adhaeribacter</taxon>
    </lineage>
</organism>
<sequence>MKKILTHMLALFLFLGTNMLFAQTAPELAEKQTRLMAAKLKLDDKDHQKLYQFNLQRLEKIEALSKLREQDPRYLDMRLDQIEEEYHSLLFNSFNKKQFAAYQHYKKDQPYTYAGLTMKTNTIKPNNAIAIEVTD</sequence>
<evidence type="ECO:0000313" key="3">
    <source>
        <dbReference type="Proteomes" id="UP000326570"/>
    </source>
</evidence>
<evidence type="ECO:0000313" key="2">
    <source>
        <dbReference type="EMBL" id="KAA9345924.1"/>
    </source>
</evidence>
<keyword evidence="1" id="KW-0732">Signal</keyword>
<dbReference type="RefSeq" id="WP_150902067.1">
    <property type="nucleotide sequence ID" value="NZ_VTWT01000001.1"/>
</dbReference>
<feature type="signal peptide" evidence="1">
    <location>
        <begin position="1"/>
        <end position="22"/>
    </location>
</feature>
<dbReference type="Proteomes" id="UP000326570">
    <property type="component" value="Unassembled WGS sequence"/>
</dbReference>
<protein>
    <submittedName>
        <fullName evidence="2">Uncharacterized protein</fullName>
    </submittedName>
</protein>